<name>A0A6L9LA81_9BACT</name>
<dbReference type="InterPro" id="IPR039425">
    <property type="entry name" value="RNA_pol_sigma-70-like"/>
</dbReference>
<keyword evidence="4" id="KW-0238">DNA-binding</keyword>
<keyword evidence="9" id="KW-1185">Reference proteome</keyword>
<reference evidence="8 9" key="1">
    <citation type="submission" date="2020-02" db="EMBL/GenBank/DDBJ databases">
        <title>Draft genome sequence of two Spirosoma agri KCTC 52727 and Spirosoma terrae KCTC 52035.</title>
        <authorList>
            <person name="Rojas J."/>
            <person name="Ambika Manirajan B."/>
            <person name="Suarez C."/>
            <person name="Ratering S."/>
            <person name="Schnell S."/>
        </authorList>
    </citation>
    <scope>NUCLEOTIDE SEQUENCE [LARGE SCALE GENOMIC DNA]</scope>
    <source>
        <strain evidence="8 9">KCTC 52035</strain>
    </source>
</reference>
<evidence type="ECO:0000256" key="2">
    <source>
        <dbReference type="ARBA" id="ARBA00023015"/>
    </source>
</evidence>
<dbReference type="InterPro" id="IPR036388">
    <property type="entry name" value="WH-like_DNA-bd_sf"/>
</dbReference>
<dbReference type="SUPFAM" id="SSF88946">
    <property type="entry name" value="Sigma2 domain of RNA polymerase sigma factors"/>
    <property type="match status" value="1"/>
</dbReference>
<keyword evidence="2" id="KW-0805">Transcription regulation</keyword>
<dbReference type="InterPro" id="IPR007627">
    <property type="entry name" value="RNA_pol_sigma70_r2"/>
</dbReference>
<dbReference type="EMBL" id="JAAFZH010000006">
    <property type="protein sequence ID" value="NDU96387.1"/>
    <property type="molecule type" value="Genomic_DNA"/>
</dbReference>
<keyword evidence="5" id="KW-0804">Transcription</keyword>
<dbReference type="SUPFAM" id="SSF88659">
    <property type="entry name" value="Sigma3 and sigma4 domains of RNA polymerase sigma factors"/>
    <property type="match status" value="1"/>
</dbReference>
<protein>
    <submittedName>
        <fullName evidence="8">Sigma-70 family RNA polymerase sigma factor</fullName>
    </submittedName>
</protein>
<dbReference type="Pfam" id="PF04542">
    <property type="entry name" value="Sigma70_r2"/>
    <property type="match status" value="1"/>
</dbReference>
<dbReference type="GO" id="GO:0016987">
    <property type="term" value="F:sigma factor activity"/>
    <property type="evidence" value="ECO:0007669"/>
    <property type="project" value="UniProtKB-KW"/>
</dbReference>
<dbReference type="Gene3D" id="1.10.1740.10">
    <property type="match status" value="1"/>
</dbReference>
<accession>A0A6L9LA81</accession>
<evidence type="ECO:0000256" key="3">
    <source>
        <dbReference type="ARBA" id="ARBA00023082"/>
    </source>
</evidence>
<dbReference type="AlphaFoldDB" id="A0A6L9LA81"/>
<dbReference type="Pfam" id="PF08281">
    <property type="entry name" value="Sigma70_r4_2"/>
    <property type="match status" value="1"/>
</dbReference>
<evidence type="ECO:0000259" key="7">
    <source>
        <dbReference type="Pfam" id="PF08281"/>
    </source>
</evidence>
<dbReference type="PANTHER" id="PTHR43133:SF8">
    <property type="entry name" value="RNA POLYMERASE SIGMA FACTOR HI_1459-RELATED"/>
    <property type="match status" value="1"/>
</dbReference>
<feature type="domain" description="RNA polymerase sigma factor 70 region 4 type 2" evidence="7">
    <location>
        <begin position="122"/>
        <end position="173"/>
    </location>
</feature>
<dbReference type="NCBIfam" id="TIGR02937">
    <property type="entry name" value="sigma70-ECF"/>
    <property type="match status" value="1"/>
</dbReference>
<dbReference type="CDD" id="cd06171">
    <property type="entry name" value="Sigma70_r4"/>
    <property type="match status" value="1"/>
</dbReference>
<evidence type="ECO:0000313" key="9">
    <source>
        <dbReference type="Proteomes" id="UP000474175"/>
    </source>
</evidence>
<comment type="similarity">
    <text evidence="1">Belongs to the sigma-70 factor family. ECF subfamily.</text>
</comment>
<gene>
    <name evidence="8" type="ORF">GK108_16020</name>
</gene>
<feature type="domain" description="RNA polymerase sigma-70 region 2" evidence="6">
    <location>
        <begin position="27"/>
        <end position="95"/>
    </location>
</feature>
<proteinExistence type="inferred from homology"/>
<comment type="caution">
    <text evidence="8">The sequence shown here is derived from an EMBL/GenBank/DDBJ whole genome shotgun (WGS) entry which is preliminary data.</text>
</comment>
<dbReference type="Gene3D" id="1.10.10.10">
    <property type="entry name" value="Winged helix-like DNA-binding domain superfamily/Winged helix DNA-binding domain"/>
    <property type="match status" value="1"/>
</dbReference>
<dbReference type="InterPro" id="IPR013249">
    <property type="entry name" value="RNA_pol_sigma70_r4_t2"/>
</dbReference>
<dbReference type="GO" id="GO:0006352">
    <property type="term" value="P:DNA-templated transcription initiation"/>
    <property type="evidence" value="ECO:0007669"/>
    <property type="project" value="InterPro"/>
</dbReference>
<evidence type="ECO:0000313" key="8">
    <source>
        <dbReference type="EMBL" id="NDU96387.1"/>
    </source>
</evidence>
<sequence length="194" mass="22610">MEKLSVLDRPNTHPLPSIEPIDSFDNIYKRYVGKVYQKCLAMIHDPEVAKDFTQDIFIKVFVKLNTFENRSAFSTWLYAISHNYCIDYLRATKRTESLTEAIVTEVSEQDQTETPATSQWQALSLFMNNLPDEEVAMLRMKYEEGLSVKLISQLYNLSESSVKMRLKRSRDKLRLLCLTAISDKEKHFRNTLLS</sequence>
<dbReference type="InterPro" id="IPR013325">
    <property type="entry name" value="RNA_pol_sigma_r2"/>
</dbReference>
<evidence type="ECO:0000259" key="6">
    <source>
        <dbReference type="Pfam" id="PF04542"/>
    </source>
</evidence>
<organism evidence="8 9">
    <name type="scientific">Spirosoma terrae</name>
    <dbReference type="NCBI Taxonomy" id="1968276"/>
    <lineage>
        <taxon>Bacteria</taxon>
        <taxon>Pseudomonadati</taxon>
        <taxon>Bacteroidota</taxon>
        <taxon>Cytophagia</taxon>
        <taxon>Cytophagales</taxon>
        <taxon>Cytophagaceae</taxon>
        <taxon>Spirosoma</taxon>
    </lineage>
</organism>
<dbReference type="PANTHER" id="PTHR43133">
    <property type="entry name" value="RNA POLYMERASE ECF-TYPE SIGMA FACTO"/>
    <property type="match status" value="1"/>
</dbReference>
<dbReference type="RefSeq" id="WP_163950354.1">
    <property type="nucleotide sequence ID" value="NZ_JAAFZH010000006.1"/>
</dbReference>
<evidence type="ECO:0000256" key="1">
    <source>
        <dbReference type="ARBA" id="ARBA00010641"/>
    </source>
</evidence>
<evidence type="ECO:0000256" key="4">
    <source>
        <dbReference type="ARBA" id="ARBA00023125"/>
    </source>
</evidence>
<dbReference type="GO" id="GO:0003677">
    <property type="term" value="F:DNA binding"/>
    <property type="evidence" value="ECO:0007669"/>
    <property type="project" value="UniProtKB-KW"/>
</dbReference>
<dbReference type="Proteomes" id="UP000474175">
    <property type="component" value="Unassembled WGS sequence"/>
</dbReference>
<evidence type="ECO:0000256" key="5">
    <source>
        <dbReference type="ARBA" id="ARBA00023163"/>
    </source>
</evidence>
<dbReference type="InterPro" id="IPR013324">
    <property type="entry name" value="RNA_pol_sigma_r3/r4-like"/>
</dbReference>
<dbReference type="InterPro" id="IPR014284">
    <property type="entry name" value="RNA_pol_sigma-70_dom"/>
</dbReference>
<keyword evidence="3" id="KW-0731">Sigma factor</keyword>